<dbReference type="Gene3D" id="4.10.280.10">
    <property type="entry name" value="Helix-loop-helix DNA-binding domain"/>
    <property type="match status" value="1"/>
</dbReference>
<dbReference type="Proteomes" id="UP001147747">
    <property type="component" value="Unassembled WGS sequence"/>
</dbReference>
<dbReference type="InterPro" id="IPR011598">
    <property type="entry name" value="bHLH_dom"/>
</dbReference>
<dbReference type="EMBL" id="JAPZBU010000006">
    <property type="protein sequence ID" value="KAJ5398061.1"/>
    <property type="molecule type" value="Genomic_DNA"/>
</dbReference>
<evidence type="ECO:0000259" key="2">
    <source>
        <dbReference type="PROSITE" id="PS50888"/>
    </source>
</evidence>
<evidence type="ECO:0000256" key="1">
    <source>
        <dbReference type="SAM" id="MobiDB-lite"/>
    </source>
</evidence>
<dbReference type="OrthoDB" id="8964853at2759"/>
<name>A0A9W9W3R9_9EURO</name>
<protein>
    <recommendedName>
        <fullName evidence="2">BHLH domain-containing protein</fullName>
    </recommendedName>
</protein>
<proteinExistence type="predicted"/>
<dbReference type="GO" id="GO:0046983">
    <property type="term" value="F:protein dimerization activity"/>
    <property type="evidence" value="ECO:0007669"/>
    <property type="project" value="InterPro"/>
</dbReference>
<keyword evidence="4" id="KW-1185">Reference proteome</keyword>
<dbReference type="InterPro" id="IPR036638">
    <property type="entry name" value="HLH_DNA-bd_sf"/>
</dbReference>
<dbReference type="AlphaFoldDB" id="A0A9W9W3R9"/>
<dbReference type="PROSITE" id="PS50888">
    <property type="entry name" value="BHLH"/>
    <property type="match status" value="1"/>
</dbReference>
<comment type="caution">
    <text evidence="3">The sequence shown here is derived from an EMBL/GenBank/DDBJ whole genome shotgun (WGS) entry which is preliminary data.</text>
</comment>
<evidence type="ECO:0000313" key="3">
    <source>
        <dbReference type="EMBL" id="KAJ5398061.1"/>
    </source>
</evidence>
<accession>A0A9W9W3R9</accession>
<sequence>MEPNTPQDPYAYENMASPSPGPHKAKKKRVRKWTAEDRAVHREFEKSRREAFSERLMELTDLLPMLRAEQRPSKHVIVDASISYHKTQEARYHQAVCVIQDLLSERDDLLREVNSLRPLCQASGWVPRQPRVDPAVVAMLSDKGPAVSTSEQTELAPNDTMMQINPSIAASGVATLSGLPHLPQPTYNADDWSWSSAPNSASFSPDAIVDHPVIWNTPPGMVTATPPKDGELGYDPSTSYLISDSALFWTQHPSLNTTTPPGDGDLQYGTNATAVLEEMPSIWPQRMAISTTTPSGSEEARSNNQNFQSINSFSNPASLSI</sequence>
<feature type="domain" description="BHLH" evidence="2">
    <location>
        <begin position="36"/>
        <end position="88"/>
    </location>
</feature>
<feature type="region of interest" description="Disordered" evidence="1">
    <location>
        <begin position="1"/>
        <end position="32"/>
    </location>
</feature>
<reference evidence="3" key="2">
    <citation type="journal article" date="2023" name="IMA Fungus">
        <title>Comparative genomic study of the Penicillium genus elucidates a diverse pangenome and 15 lateral gene transfer events.</title>
        <authorList>
            <person name="Petersen C."/>
            <person name="Sorensen T."/>
            <person name="Nielsen M.R."/>
            <person name="Sondergaard T.E."/>
            <person name="Sorensen J.L."/>
            <person name="Fitzpatrick D.A."/>
            <person name="Frisvad J.C."/>
            <person name="Nielsen K.L."/>
        </authorList>
    </citation>
    <scope>NUCLEOTIDE SEQUENCE</scope>
    <source>
        <strain evidence="3">IBT 29677</strain>
    </source>
</reference>
<dbReference type="CDD" id="cd00083">
    <property type="entry name" value="bHLH_SF"/>
    <property type="match status" value="1"/>
</dbReference>
<dbReference type="Pfam" id="PF00010">
    <property type="entry name" value="HLH"/>
    <property type="match status" value="1"/>
</dbReference>
<dbReference type="SMART" id="SM00353">
    <property type="entry name" value="HLH"/>
    <property type="match status" value="1"/>
</dbReference>
<evidence type="ECO:0000313" key="4">
    <source>
        <dbReference type="Proteomes" id="UP001147747"/>
    </source>
</evidence>
<feature type="compositionally biased region" description="Basic residues" evidence="1">
    <location>
        <begin position="23"/>
        <end position="32"/>
    </location>
</feature>
<feature type="region of interest" description="Disordered" evidence="1">
    <location>
        <begin position="291"/>
        <end position="321"/>
    </location>
</feature>
<feature type="compositionally biased region" description="Low complexity" evidence="1">
    <location>
        <begin position="302"/>
        <end position="315"/>
    </location>
</feature>
<reference evidence="3" key="1">
    <citation type="submission" date="2022-12" db="EMBL/GenBank/DDBJ databases">
        <authorList>
            <person name="Petersen C."/>
        </authorList>
    </citation>
    <scope>NUCLEOTIDE SEQUENCE</scope>
    <source>
        <strain evidence="3">IBT 29677</strain>
    </source>
</reference>
<dbReference type="GeneID" id="81369791"/>
<dbReference type="RefSeq" id="XP_056490113.1">
    <property type="nucleotide sequence ID" value="XM_056630811.1"/>
</dbReference>
<dbReference type="SUPFAM" id="SSF47459">
    <property type="entry name" value="HLH, helix-loop-helix DNA-binding domain"/>
    <property type="match status" value="1"/>
</dbReference>
<organism evidence="3 4">
    <name type="scientific">Penicillium cosmopolitanum</name>
    <dbReference type="NCBI Taxonomy" id="1131564"/>
    <lineage>
        <taxon>Eukaryota</taxon>
        <taxon>Fungi</taxon>
        <taxon>Dikarya</taxon>
        <taxon>Ascomycota</taxon>
        <taxon>Pezizomycotina</taxon>
        <taxon>Eurotiomycetes</taxon>
        <taxon>Eurotiomycetidae</taxon>
        <taxon>Eurotiales</taxon>
        <taxon>Aspergillaceae</taxon>
        <taxon>Penicillium</taxon>
    </lineage>
</organism>
<gene>
    <name evidence="3" type="ORF">N7509_006174</name>
</gene>